<keyword evidence="4" id="KW-0769">Symport</keyword>
<evidence type="ECO:0000313" key="9">
    <source>
        <dbReference type="Proteomes" id="UP000735302"/>
    </source>
</evidence>
<feature type="transmembrane region" description="Helical" evidence="7">
    <location>
        <begin position="201"/>
        <end position="221"/>
    </location>
</feature>
<evidence type="ECO:0000256" key="3">
    <source>
        <dbReference type="ARBA" id="ARBA00022692"/>
    </source>
</evidence>
<evidence type="ECO:0000256" key="5">
    <source>
        <dbReference type="ARBA" id="ARBA00022989"/>
    </source>
</evidence>
<comment type="subcellular location">
    <subcellularLocation>
        <location evidence="1">Membrane</location>
        <topology evidence="1">Multi-pass membrane protein</topology>
    </subcellularLocation>
</comment>
<feature type="transmembrane region" description="Helical" evidence="7">
    <location>
        <begin position="66"/>
        <end position="87"/>
    </location>
</feature>
<feature type="transmembrane region" description="Helical" evidence="7">
    <location>
        <begin position="168"/>
        <end position="189"/>
    </location>
</feature>
<dbReference type="Proteomes" id="UP000735302">
    <property type="component" value="Unassembled WGS sequence"/>
</dbReference>
<keyword evidence="5 7" id="KW-1133">Transmembrane helix</keyword>
<accession>A0AAV4BY72</accession>
<gene>
    <name evidence="8" type="ORF">PoB_005026300</name>
</gene>
<dbReference type="InterPro" id="IPR004710">
    <property type="entry name" value="Bilac:Na_transpt"/>
</dbReference>
<comment type="caution">
    <text evidence="8">The sequence shown here is derived from an EMBL/GenBank/DDBJ whole genome shotgun (WGS) entry which is preliminary data.</text>
</comment>
<sequence length="364" mass="39519">MISSFQALRQARAPTRTRDRRIAFIVAKNVPQDSAAVALGIFTCGVVPGGGISNMFCFLLDGDVSLSVTMTTISGIAALGMTPLWIFTLGSTFKDDQVALEIPYLKIMETLALLILPIFVGIFIQLKFPKLEKIISKILKPVILVVVAGTISLGIYTNFYVFQMLRPMVILAGCLLPYCGYLVGALTALVTCQTWTHVKTIAIETGIQNTAIAFMMLFLSLPPPDNQLAAVAPAASAIMTPQPLFITVVIYLIYKRWLRKKEDTSEDETEAAADGLMSSEKGGVRQDSNEKWFTFLTDGNGKSALIVVWEKLTGIKTPDPAAEMLNKEIIIPSPSSTADEKEGLWSASAWEANASATKKASDIL</sequence>
<dbReference type="EMBL" id="BLXT01005528">
    <property type="protein sequence ID" value="GFO23758.1"/>
    <property type="molecule type" value="Genomic_DNA"/>
</dbReference>
<keyword evidence="4" id="KW-0813">Transport</keyword>
<feature type="transmembrane region" description="Helical" evidence="7">
    <location>
        <begin position="227"/>
        <end position="254"/>
    </location>
</feature>
<evidence type="ECO:0000256" key="1">
    <source>
        <dbReference type="ARBA" id="ARBA00004141"/>
    </source>
</evidence>
<feature type="transmembrane region" description="Helical" evidence="7">
    <location>
        <begin position="36"/>
        <end position="59"/>
    </location>
</feature>
<keyword evidence="3 7" id="KW-0812">Transmembrane</keyword>
<feature type="transmembrane region" description="Helical" evidence="7">
    <location>
        <begin position="107"/>
        <end position="126"/>
    </location>
</feature>
<proteinExistence type="inferred from homology"/>
<evidence type="ECO:0000313" key="8">
    <source>
        <dbReference type="EMBL" id="GFO23758.1"/>
    </source>
</evidence>
<dbReference type="PANTHER" id="PTHR10361">
    <property type="entry name" value="SODIUM-BILE ACID COTRANSPORTER"/>
    <property type="match status" value="1"/>
</dbReference>
<dbReference type="PANTHER" id="PTHR10361:SF28">
    <property type="entry name" value="P3 PROTEIN-RELATED"/>
    <property type="match status" value="1"/>
</dbReference>
<comment type="similarity">
    <text evidence="2">Belongs to the bile acid:sodium symporter (BASS) (TC 2.A.28) family.</text>
</comment>
<dbReference type="InterPro" id="IPR002657">
    <property type="entry name" value="BilAc:Na_symport/Acr3"/>
</dbReference>
<dbReference type="Pfam" id="PF01758">
    <property type="entry name" value="SBF"/>
    <property type="match status" value="1"/>
</dbReference>
<feature type="transmembrane region" description="Helical" evidence="7">
    <location>
        <begin position="138"/>
        <end position="162"/>
    </location>
</feature>
<reference evidence="8 9" key="1">
    <citation type="journal article" date="2021" name="Elife">
        <title>Chloroplast acquisition without the gene transfer in kleptoplastic sea slugs, Plakobranchus ocellatus.</title>
        <authorList>
            <person name="Maeda T."/>
            <person name="Takahashi S."/>
            <person name="Yoshida T."/>
            <person name="Shimamura S."/>
            <person name="Takaki Y."/>
            <person name="Nagai Y."/>
            <person name="Toyoda A."/>
            <person name="Suzuki Y."/>
            <person name="Arimoto A."/>
            <person name="Ishii H."/>
            <person name="Satoh N."/>
            <person name="Nishiyama T."/>
            <person name="Hasebe M."/>
            <person name="Maruyama T."/>
            <person name="Minagawa J."/>
            <person name="Obokata J."/>
            <person name="Shigenobu S."/>
        </authorList>
    </citation>
    <scope>NUCLEOTIDE SEQUENCE [LARGE SCALE GENOMIC DNA]</scope>
</reference>
<evidence type="ECO:0000256" key="7">
    <source>
        <dbReference type="SAM" id="Phobius"/>
    </source>
</evidence>
<dbReference type="GO" id="GO:0016020">
    <property type="term" value="C:membrane"/>
    <property type="evidence" value="ECO:0007669"/>
    <property type="project" value="UniProtKB-SubCell"/>
</dbReference>
<evidence type="ECO:0000256" key="6">
    <source>
        <dbReference type="ARBA" id="ARBA00023136"/>
    </source>
</evidence>
<organism evidence="8 9">
    <name type="scientific">Plakobranchus ocellatus</name>
    <dbReference type="NCBI Taxonomy" id="259542"/>
    <lineage>
        <taxon>Eukaryota</taxon>
        <taxon>Metazoa</taxon>
        <taxon>Spiralia</taxon>
        <taxon>Lophotrochozoa</taxon>
        <taxon>Mollusca</taxon>
        <taxon>Gastropoda</taxon>
        <taxon>Heterobranchia</taxon>
        <taxon>Euthyneura</taxon>
        <taxon>Panpulmonata</taxon>
        <taxon>Sacoglossa</taxon>
        <taxon>Placobranchoidea</taxon>
        <taxon>Plakobranchidae</taxon>
        <taxon>Plakobranchus</taxon>
    </lineage>
</organism>
<dbReference type="GO" id="GO:0015293">
    <property type="term" value="F:symporter activity"/>
    <property type="evidence" value="ECO:0007669"/>
    <property type="project" value="UniProtKB-KW"/>
</dbReference>
<protein>
    <submittedName>
        <fullName evidence="8">Ileal sodium/bile acid cotransporter</fullName>
    </submittedName>
</protein>
<keyword evidence="9" id="KW-1185">Reference proteome</keyword>
<dbReference type="AlphaFoldDB" id="A0AAV4BY72"/>
<evidence type="ECO:0000256" key="4">
    <source>
        <dbReference type="ARBA" id="ARBA00022847"/>
    </source>
</evidence>
<dbReference type="Gene3D" id="1.20.1530.20">
    <property type="match status" value="1"/>
</dbReference>
<dbReference type="InterPro" id="IPR038770">
    <property type="entry name" value="Na+/solute_symporter_sf"/>
</dbReference>
<name>A0AAV4BY72_9GAST</name>
<keyword evidence="6 7" id="KW-0472">Membrane</keyword>
<evidence type="ECO:0000256" key="2">
    <source>
        <dbReference type="ARBA" id="ARBA00006528"/>
    </source>
</evidence>